<dbReference type="Gene3D" id="3.40.50.2000">
    <property type="entry name" value="Glycogen Phosphorylase B"/>
    <property type="match status" value="2"/>
</dbReference>
<dbReference type="RefSeq" id="WP_142017751.1">
    <property type="nucleotide sequence ID" value="NZ_VFPD01000001.1"/>
</dbReference>
<gene>
    <name evidence="2" type="ORF">FB551_2579</name>
</gene>
<proteinExistence type="predicted"/>
<reference evidence="2 3" key="1">
    <citation type="submission" date="2019-06" db="EMBL/GenBank/DDBJ databases">
        <title>Sorghum-associated microbial communities from plants grown in Nebraska, USA.</title>
        <authorList>
            <person name="Schachtman D."/>
        </authorList>
    </citation>
    <scope>NUCLEOTIDE SEQUENCE [LARGE SCALE GENOMIC DNA]</scope>
    <source>
        <strain evidence="2 3">110</strain>
    </source>
</reference>
<dbReference type="SUPFAM" id="SSF53756">
    <property type="entry name" value="UDP-Glycosyltransferase/glycogen phosphorylase"/>
    <property type="match status" value="1"/>
</dbReference>
<sequence length="372" mass="42957">MNNILIVSNTLCFGGAESFSAQLFENLDQQYDNLHYAVFSGNMDLLERFPAIDRKRIHQFDGSDKTNTFKMLSKIFKVKKYLKENSINTVYCSQPDSALVFWLLKIFYKRIKIIYITMHVYENADAKEKLIWKTNLPNKNTDIFVGLSEYLSLQLKQKNKVEPSKVIINRLPVDINKFNVADKKNRELFNLPLNKKIVGICCRLYPIKRVDLFVEAFRHIEDEDTIGVIYGEGPEKEKLLGMIKDYKLSDKVFLRPFIDNVNEVIPMFDLYLQTVDGPNLGLVTLEAFSSGVPVIMLADNEEERFMILDTYCNENVGGISTTDPKNIALKVLEILNNSEKDGMSARCRKLAEEKYSWPAFLSINEKILKQLR</sequence>
<organism evidence="2 3">
    <name type="scientific">Chryseobacterium aquifrigidense</name>
    <dbReference type="NCBI Taxonomy" id="558021"/>
    <lineage>
        <taxon>Bacteria</taxon>
        <taxon>Pseudomonadati</taxon>
        <taxon>Bacteroidota</taxon>
        <taxon>Flavobacteriia</taxon>
        <taxon>Flavobacteriales</taxon>
        <taxon>Weeksellaceae</taxon>
        <taxon>Chryseobacterium group</taxon>
        <taxon>Chryseobacterium</taxon>
    </lineage>
</organism>
<protein>
    <submittedName>
        <fullName evidence="2">Glycosyltransferase involved in cell wall biosynthesis</fullName>
    </submittedName>
</protein>
<keyword evidence="2" id="KW-0808">Transferase</keyword>
<dbReference type="PANTHER" id="PTHR12526">
    <property type="entry name" value="GLYCOSYLTRANSFERASE"/>
    <property type="match status" value="1"/>
</dbReference>
<feature type="domain" description="Glycosyl transferase family 1" evidence="1">
    <location>
        <begin position="184"/>
        <end position="342"/>
    </location>
</feature>
<dbReference type="Pfam" id="PF00534">
    <property type="entry name" value="Glycos_transf_1"/>
    <property type="match status" value="1"/>
</dbReference>
<keyword evidence="3" id="KW-1185">Reference proteome</keyword>
<dbReference type="PANTHER" id="PTHR12526:SF630">
    <property type="entry name" value="GLYCOSYLTRANSFERASE"/>
    <property type="match status" value="1"/>
</dbReference>
<comment type="caution">
    <text evidence="2">The sequence shown here is derived from an EMBL/GenBank/DDBJ whole genome shotgun (WGS) entry which is preliminary data.</text>
</comment>
<evidence type="ECO:0000313" key="3">
    <source>
        <dbReference type="Proteomes" id="UP000316437"/>
    </source>
</evidence>
<dbReference type="AlphaFoldDB" id="A0A543EMQ3"/>
<dbReference type="CDD" id="cd03801">
    <property type="entry name" value="GT4_PimA-like"/>
    <property type="match status" value="1"/>
</dbReference>
<name>A0A543EMQ3_9FLAO</name>
<evidence type="ECO:0000313" key="2">
    <source>
        <dbReference type="EMBL" id="TQM22858.1"/>
    </source>
</evidence>
<dbReference type="Proteomes" id="UP000316437">
    <property type="component" value="Unassembled WGS sequence"/>
</dbReference>
<dbReference type="EMBL" id="VFPD01000001">
    <property type="protein sequence ID" value="TQM22858.1"/>
    <property type="molecule type" value="Genomic_DNA"/>
</dbReference>
<dbReference type="InterPro" id="IPR001296">
    <property type="entry name" value="Glyco_trans_1"/>
</dbReference>
<dbReference type="GO" id="GO:0016757">
    <property type="term" value="F:glycosyltransferase activity"/>
    <property type="evidence" value="ECO:0007669"/>
    <property type="project" value="InterPro"/>
</dbReference>
<evidence type="ECO:0000259" key="1">
    <source>
        <dbReference type="Pfam" id="PF00534"/>
    </source>
</evidence>
<accession>A0A543EMQ3</accession>